<proteinExistence type="inferred from homology"/>
<dbReference type="Gene3D" id="2.170.130.10">
    <property type="entry name" value="TonB-dependent receptor, plug domain"/>
    <property type="match status" value="1"/>
</dbReference>
<dbReference type="InterPro" id="IPR000531">
    <property type="entry name" value="Beta-barrel_TonB"/>
</dbReference>
<evidence type="ECO:0000256" key="9">
    <source>
        <dbReference type="RuleBase" id="RU003357"/>
    </source>
</evidence>
<dbReference type="Pfam" id="PF00593">
    <property type="entry name" value="TonB_dep_Rec_b-barrel"/>
    <property type="match status" value="1"/>
</dbReference>
<dbReference type="InterPro" id="IPR036942">
    <property type="entry name" value="Beta-barrel_TonB_sf"/>
</dbReference>
<evidence type="ECO:0000313" key="12">
    <source>
        <dbReference type="EMBL" id="PSM51490.1"/>
    </source>
</evidence>
<dbReference type="PANTHER" id="PTHR30069">
    <property type="entry name" value="TONB-DEPENDENT OUTER MEMBRANE RECEPTOR"/>
    <property type="match status" value="1"/>
</dbReference>
<dbReference type="PROSITE" id="PS52016">
    <property type="entry name" value="TONB_DEPENDENT_REC_3"/>
    <property type="match status" value="1"/>
</dbReference>
<dbReference type="GO" id="GO:0009279">
    <property type="term" value="C:cell outer membrane"/>
    <property type="evidence" value="ECO:0007669"/>
    <property type="project" value="UniProtKB-SubCell"/>
</dbReference>
<dbReference type="OrthoDB" id="6046653at2"/>
<dbReference type="GO" id="GO:0015344">
    <property type="term" value="F:siderophore uptake transmembrane transporter activity"/>
    <property type="evidence" value="ECO:0007669"/>
    <property type="project" value="TreeGrafter"/>
</dbReference>
<sequence>MYKITKISILTCMVLSYANALEQVKLDKVEAEANDIYIKSKAISTKKIEQGSTQNLDDIVRSVPGAFTNLDKSSGTININIRGVSGFGRVNTMVDGVSQTFYTTSADGGAMNGGTASFGTMIDPGFLNSVDIERGSFSGRGGANSLMGSANLRTIGVDDIVRAGRNFGFMTNFIAGNNATGPNYLGAVAFKHFFENGAYVGGLYGYSHRKISQSYEVGGGDKIEGETFKFKKFDKAGDAIYEDSKGREYYSKGKPPYNPSELSQKPKGNLAKVEYGDEYNKVILSYRDYKTSLAGRSVENNNYQLEYNLKSPNSDNIDLNLIYALNTGEQDYTKGARFTGVELLENLKTKNTARTFDISNTFSNDFNSGANLKTTIGMNILKNKYTKSRHPSELNFKIANNSAEMGIGLLKNGYETNTLYPAGEQEFNTFYIDNELNYDIFTFSFNANWSKYNFTGERFERLDRLLANLRQKANSAFRDKDYDSARKYNKMMDDLNAKHCGRDEYGYSNYCDDFYLYKGKLISEEEYDDLDIDEQEKTDKYIQTANEKLFDSGSRRYFNYSLGTSVYLHDLFSPFINYSKTHRAPNIKEMFFSDFGSFGVNSSLKPETAKTIQVGFNSFKEGLFSEDDEFGFKFIAYNTKIKDYIHNKKGMEYQNEAGEYYIKHYNYHKDVTIKGFEVEANYDIGWLYLNLAYAHQTTNQPLNFTDSSPRVDDLMSYSEKWLQGYGLTKVTMLPKDYASLDIGTRLFNNKLTIGGITKYYGKSRISSNTLEKVPCPGTMIGGAGISDVCGYTKKEKVLERQPVIFDFYTIYQPNENLSIKFEIQNFFDKKYINPLDSNNDSASQFLFDLGVGDDYLYASNNYAKGRTTMLSFSYKY</sequence>
<dbReference type="EMBL" id="PDHH01000007">
    <property type="protein sequence ID" value="PSM51490.1"/>
    <property type="molecule type" value="Genomic_DNA"/>
</dbReference>
<keyword evidence="7 8" id="KW-0998">Cell outer membrane</keyword>
<feature type="domain" description="TonB-dependent receptor-like beta-barrel" evidence="10">
    <location>
        <begin position="278"/>
        <end position="825"/>
    </location>
</feature>
<evidence type="ECO:0000256" key="7">
    <source>
        <dbReference type="ARBA" id="ARBA00023237"/>
    </source>
</evidence>
<organism evidence="12 13">
    <name type="scientific">Campylobacter blaseri</name>
    <dbReference type="NCBI Taxonomy" id="2042961"/>
    <lineage>
        <taxon>Bacteria</taxon>
        <taxon>Pseudomonadati</taxon>
        <taxon>Campylobacterota</taxon>
        <taxon>Epsilonproteobacteria</taxon>
        <taxon>Campylobacterales</taxon>
        <taxon>Campylobacteraceae</taxon>
        <taxon>Campylobacter</taxon>
    </lineage>
</organism>
<evidence type="ECO:0008006" key="14">
    <source>
        <dbReference type="Google" id="ProtNLM"/>
    </source>
</evidence>
<evidence type="ECO:0000313" key="13">
    <source>
        <dbReference type="Proteomes" id="UP000240535"/>
    </source>
</evidence>
<dbReference type="AlphaFoldDB" id="A0A2P8QZ10"/>
<evidence type="ECO:0000256" key="6">
    <source>
        <dbReference type="ARBA" id="ARBA00023136"/>
    </source>
</evidence>
<keyword evidence="5 9" id="KW-0798">TonB box</keyword>
<evidence type="ECO:0000259" key="11">
    <source>
        <dbReference type="Pfam" id="PF07715"/>
    </source>
</evidence>
<evidence type="ECO:0000256" key="2">
    <source>
        <dbReference type="ARBA" id="ARBA00022448"/>
    </source>
</evidence>
<dbReference type="GO" id="GO:0044718">
    <property type="term" value="P:siderophore transmembrane transport"/>
    <property type="evidence" value="ECO:0007669"/>
    <property type="project" value="TreeGrafter"/>
</dbReference>
<dbReference type="Gene3D" id="2.40.170.20">
    <property type="entry name" value="TonB-dependent receptor, beta-barrel domain"/>
    <property type="match status" value="1"/>
</dbReference>
<feature type="domain" description="TonB-dependent receptor plug" evidence="11">
    <location>
        <begin position="40"/>
        <end position="148"/>
    </location>
</feature>
<accession>A0A2P8QZ10</accession>
<protein>
    <recommendedName>
        <fullName evidence="14">TonB-dependent receptor</fullName>
    </recommendedName>
</protein>
<evidence type="ECO:0000256" key="3">
    <source>
        <dbReference type="ARBA" id="ARBA00022452"/>
    </source>
</evidence>
<dbReference type="PANTHER" id="PTHR30069:SF50">
    <property type="entry name" value="TONB-DEPENDENT RECEPTOR HI_1217-RELATED"/>
    <property type="match status" value="1"/>
</dbReference>
<dbReference type="Proteomes" id="UP000240535">
    <property type="component" value="Unassembled WGS sequence"/>
</dbReference>
<comment type="subcellular location">
    <subcellularLocation>
        <location evidence="1 8">Cell outer membrane</location>
        <topology evidence="1 8">Multi-pass membrane protein</topology>
    </subcellularLocation>
</comment>
<evidence type="ECO:0000256" key="5">
    <source>
        <dbReference type="ARBA" id="ARBA00023077"/>
    </source>
</evidence>
<evidence type="ECO:0000259" key="10">
    <source>
        <dbReference type="Pfam" id="PF00593"/>
    </source>
</evidence>
<dbReference type="InterPro" id="IPR037066">
    <property type="entry name" value="Plug_dom_sf"/>
</dbReference>
<keyword evidence="2 8" id="KW-0813">Transport</keyword>
<name>A0A2P8QZ10_9BACT</name>
<reference evidence="13" key="1">
    <citation type="submission" date="2017-10" db="EMBL/GenBank/DDBJ databases">
        <title>Campylobacter species from seals.</title>
        <authorList>
            <person name="Gilbert M.J."/>
            <person name="Zomer A.L."/>
            <person name="Timmerman A.J."/>
            <person name="Duim B."/>
            <person name="Wagenaar J.A."/>
        </authorList>
    </citation>
    <scope>NUCLEOTIDE SEQUENCE [LARGE SCALE GENOMIC DNA]</scope>
    <source>
        <strain evidence="13">17S00004-5</strain>
    </source>
</reference>
<evidence type="ECO:0000256" key="4">
    <source>
        <dbReference type="ARBA" id="ARBA00022692"/>
    </source>
</evidence>
<dbReference type="InterPro" id="IPR039426">
    <property type="entry name" value="TonB-dep_rcpt-like"/>
</dbReference>
<dbReference type="Pfam" id="PF07715">
    <property type="entry name" value="Plug"/>
    <property type="match status" value="1"/>
</dbReference>
<keyword evidence="3 8" id="KW-1134">Transmembrane beta strand</keyword>
<keyword evidence="6 8" id="KW-0472">Membrane</keyword>
<evidence type="ECO:0000256" key="8">
    <source>
        <dbReference type="PROSITE-ProRule" id="PRU01360"/>
    </source>
</evidence>
<evidence type="ECO:0000256" key="1">
    <source>
        <dbReference type="ARBA" id="ARBA00004571"/>
    </source>
</evidence>
<dbReference type="RefSeq" id="WP_106872455.1">
    <property type="nucleotide sequence ID" value="NZ_CP053841.1"/>
</dbReference>
<keyword evidence="13" id="KW-1185">Reference proteome</keyword>
<keyword evidence="4 8" id="KW-0812">Transmembrane</keyword>
<comment type="similarity">
    <text evidence="8 9">Belongs to the TonB-dependent receptor family.</text>
</comment>
<dbReference type="InterPro" id="IPR012910">
    <property type="entry name" value="Plug_dom"/>
</dbReference>
<gene>
    <name evidence="12" type="ORF">CQ405_07955</name>
</gene>
<dbReference type="SUPFAM" id="SSF56935">
    <property type="entry name" value="Porins"/>
    <property type="match status" value="1"/>
</dbReference>
<comment type="caution">
    <text evidence="12">The sequence shown here is derived from an EMBL/GenBank/DDBJ whole genome shotgun (WGS) entry which is preliminary data.</text>
</comment>